<accession>A0AAV5I158</accession>
<gene>
    <name evidence="1" type="ORF">SLEP1_g6315</name>
</gene>
<evidence type="ECO:0000313" key="2">
    <source>
        <dbReference type="Proteomes" id="UP001054252"/>
    </source>
</evidence>
<dbReference type="AlphaFoldDB" id="A0AAV5I158"/>
<dbReference type="Proteomes" id="UP001054252">
    <property type="component" value="Unassembled WGS sequence"/>
</dbReference>
<comment type="caution">
    <text evidence="1">The sequence shown here is derived from an EMBL/GenBank/DDBJ whole genome shotgun (WGS) entry which is preliminary data.</text>
</comment>
<evidence type="ECO:0000313" key="1">
    <source>
        <dbReference type="EMBL" id="GKU92607.1"/>
    </source>
</evidence>
<keyword evidence="2" id="KW-1185">Reference proteome</keyword>
<sequence>MVDSPDFLSTFSMLYKAKWKICSDERKKVSKGNMKTVDSFPVLLIV</sequence>
<proteinExistence type="predicted"/>
<protein>
    <submittedName>
        <fullName evidence="1">Uncharacterized protein</fullName>
    </submittedName>
</protein>
<name>A0AAV5I158_9ROSI</name>
<reference evidence="1 2" key="1">
    <citation type="journal article" date="2021" name="Commun. Biol.">
        <title>The genome of Shorea leprosula (Dipterocarpaceae) highlights the ecological relevance of drought in aseasonal tropical rainforests.</title>
        <authorList>
            <person name="Ng K.K.S."/>
            <person name="Kobayashi M.J."/>
            <person name="Fawcett J.A."/>
            <person name="Hatakeyama M."/>
            <person name="Paape T."/>
            <person name="Ng C.H."/>
            <person name="Ang C.C."/>
            <person name="Tnah L.H."/>
            <person name="Lee C.T."/>
            <person name="Nishiyama T."/>
            <person name="Sese J."/>
            <person name="O'Brien M.J."/>
            <person name="Copetti D."/>
            <person name="Mohd Noor M.I."/>
            <person name="Ong R.C."/>
            <person name="Putra M."/>
            <person name="Sireger I.Z."/>
            <person name="Indrioko S."/>
            <person name="Kosugi Y."/>
            <person name="Izuno A."/>
            <person name="Isagi Y."/>
            <person name="Lee S.L."/>
            <person name="Shimizu K.K."/>
        </authorList>
    </citation>
    <scope>NUCLEOTIDE SEQUENCE [LARGE SCALE GENOMIC DNA]</scope>
    <source>
        <strain evidence="1">214</strain>
    </source>
</reference>
<organism evidence="1 2">
    <name type="scientific">Rubroshorea leprosula</name>
    <dbReference type="NCBI Taxonomy" id="152421"/>
    <lineage>
        <taxon>Eukaryota</taxon>
        <taxon>Viridiplantae</taxon>
        <taxon>Streptophyta</taxon>
        <taxon>Embryophyta</taxon>
        <taxon>Tracheophyta</taxon>
        <taxon>Spermatophyta</taxon>
        <taxon>Magnoliopsida</taxon>
        <taxon>eudicotyledons</taxon>
        <taxon>Gunneridae</taxon>
        <taxon>Pentapetalae</taxon>
        <taxon>rosids</taxon>
        <taxon>malvids</taxon>
        <taxon>Malvales</taxon>
        <taxon>Dipterocarpaceae</taxon>
        <taxon>Rubroshorea</taxon>
    </lineage>
</organism>
<dbReference type="EMBL" id="BPVZ01000006">
    <property type="protein sequence ID" value="GKU92607.1"/>
    <property type="molecule type" value="Genomic_DNA"/>
</dbReference>